<accession>A0A432W664</accession>
<gene>
    <name evidence="1" type="ORF">CWE09_02205</name>
</gene>
<sequence length="337" mass="37778">MKTSMLGIACILLLLGCNSSDEETISENFNDTRTLVEQSIADLKLVIATELVEQAQHDWQSTDLQSYAVTRLFTFLNCDDNTASDPYSPVLDVVPDSGDPYTIYPSSQGRPIGLPSEEFGYEQLHERLLDVLASKPVLLGRQSGNMEELPTFDERGVVTEWFHKELNQFFYSSNSVGDGFYYSCYNVSNHQLISLDEMGYPLEDYVAEFNVGIESWKQADLQDYTYRASFISGSCAEPQMSSRATVRVTEGTVDESDIEWDGDDRRDLGGATMEELVFYELSYAIANLPDRLTATMSADDHVVFDSNFGFPLSFYVEYDSESSDSCNASGIIIESFE</sequence>
<dbReference type="RefSeq" id="WP_126802272.1">
    <property type="nucleotide sequence ID" value="NZ_PIPL01000001.1"/>
</dbReference>
<dbReference type="EMBL" id="PIPL01000001">
    <property type="protein sequence ID" value="RUO25568.1"/>
    <property type="molecule type" value="Genomic_DNA"/>
</dbReference>
<dbReference type="InterPro" id="IPR046172">
    <property type="entry name" value="DUF6174"/>
</dbReference>
<proteinExistence type="predicted"/>
<comment type="caution">
    <text evidence="1">The sequence shown here is derived from an EMBL/GenBank/DDBJ whole genome shotgun (WGS) entry which is preliminary data.</text>
</comment>
<dbReference type="OrthoDB" id="6401302at2"/>
<organism evidence="1 2">
    <name type="scientific">Aliidiomarina minuta</name>
    <dbReference type="NCBI Taxonomy" id="880057"/>
    <lineage>
        <taxon>Bacteria</taxon>
        <taxon>Pseudomonadati</taxon>
        <taxon>Pseudomonadota</taxon>
        <taxon>Gammaproteobacteria</taxon>
        <taxon>Alteromonadales</taxon>
        <taxon>Idiomarinaceae</taxon>
        <taxon>Aliidiomarina</taxon>
    </lineage>
</organism>
<reference evidence="1 2" key="1">
    <citation type="journal article" date="2011" name="Front. Microbiol.">
        <title>Genomic signatures of strain selection and enhancement in Bacillus atrophaeus var. globigii, a historical biowarfare simulant.</title>
        <authorList>
            <person name="Gibbons H.S."/>
            <person name="Broomall S.M."/>
            <person name="McNew L.A."/>
            <person name="Daligault H."/>
            <person name="Chapman C."/>
            <person name="Bruce D."/>
            <person name="Karavis M."/>
            <person name="Krepps M."/>
            <person name="McGregor P.A."/>
            <person name="Hong C."/>
            <person name="Park K.H."/>
            <person name="Akmal A."/>
            <person name="Feldman A."/>
            <person name="Lin J.S."/>
            <person name="Chang W.E."/>
            <person name="Higgs B.W."/>
            <person name="Demirev P."/>
            <person name="Lindquist J."/>
            <person name="Liem A."/>
            <person name="Fochler E."/>
            <person name="Read T.D."/>
            <person name="Tapia R."/>
            <person name="Johnson S."/>
            <person name="Bishop-Lilly K.A."/>
            <person name="Detter C."/>
            <person name="Han C."/>
            <person name="Sozhamannan S."/>
            <person name="Rosenzweig C.N."/>
            <person name="Skowronski E.W."/>
        </authorList>
    </citation>
    <scope>NUCLEOTIDE SEQUENCE [LARGE SCALE GENOMIC DNA]</scope>
    <source>
        <strain evidence="1 2">MLST1</strain>
    </source>
</reference>
<dbReference type="PROSITE" id="PS51257">
    <property type="entry name" value="PROKAR_LIPOPROTEIN"/>
    <property type="match status" value="1"/>
</dbReference>
<protein>
    <submittedName>
        <fullName evidence="1">Uncharacterized protein</fullName>
    </submittedName>
</protein>
<keyword evidence="2" id="KW-1185">Reference proteome</keyword>
<dbReference type="Proteomes" id="UP000288293">
    <property type="component" value="Unassembled WGS sequence"/>
</dbReference>
<evidence type="ECO:0000313" key="1">
    <source>
        <dbReference type="EMBL" id="RUO25568.1"/>
    </source>
</evidence>
<evidence type="ECO:0000313" key="2">
    <source>
        <dbReference type="Proteomes" id="UP000288293"/>
    </source>
</evidence>
<dbReference type="Pfam" id="PF19671">
    <property type="entry name" value="DUF6174"/>
    <property type="match status" value="1"/>
</dbReference>
<name>A0A432W664_9GAMM</name>
<dbReference type="AlphaFoldDB" id="A0A432W664"/>